<accession>A0A1B2HSZ6</accession>
<name>A0A1B2HSZ6_9PSEU</name>
<dbReference type="Proteomes" id="UP000093053">
    <property type="component" value="Chromosome"/>
</dbReference>
<evidence type="ECO:0000313" key="1">
    <source>
        <dbReference type="EMBL" id="ANZ40847.1"/>
    </source>
</evidence>
<gene>
    <name evidence="1" type="ORF">BBK82_37555</name>
</gene>
<keyword evidence="2" id="KW-1185">Reference proteome</keyword>
<dbReference type="KEGG" id="led:BBK82_37555"/>
<dbReference type="OrthoDB" id="5175655at2"/>
<protein>
    <submittedName>
        <fullName evidence="1">Uncharacterized protein</fullName>
    </submittedName>
</protein>
<dbReference type="EMBL" id="CP016793">
    <property type="protein sequence ID" value="ANZ40847.1"/>
    <property type="molecule type" value="Genomic_DNA"/>
</dbReference>
<dbReference type="RefSeq" id="WP_065919184.1">
    <property type="nucleotide sequence ID" value="NZ_CP016793.1"/>
</dbReference>
<proteinExistence type="predicted"/>
<sequence length="294" mass="31544">MLLPTARGPLSAGVIAALLDVEAQPPVLTAVDEPARLVADPDFQLALWIALHDGEFDGVGAERAEQPEVVRWREALSERWLAALREMTAPMVRDAGGDTASPARIGDHLISLMRSSHTALYSFIESKATAIQLRELVTAKSLSEPETEIDRVPAVAIAAHNTMSVLRRGTASAIGHQTAAAGIALLFDRRLAAGLHRIGGRPAPSVAVPPEERWTRMLNESREHLSAHPGKTQDLLHAAAAAIALEACLCRHLLRSWTQATPVLEPVRTLAVIGTDAALGTQLRPDTQNLLKFG</sequence>
<organism evidence="1 2">
    <name type="scientific">Lentzea guizhouensis</name>
    <dbReference type="NCBI Taxonomy" id="1586287"/>
    <lineage>
        <taxon>Bacteria</taxon>
        <taxon>Bacillati</taxon>
        <taxon>Actinomycetota</taxon>
        <taxon>Actinomycetes</taxon>
        <taxon>Pseudonocardiales</taxon>
        <taxon>Pseudonocardiaceae</taxon>
        <taxon>Lentzea</taxon>
    </lineage>
</organism>
<evidence type="ECO:0000313" key="2">
    <source>
        <dbReference type="Proteomes" id="UP000093053"/>
    </source>
</evidence>
<dbReference type="AlphaFoldDB" id="A0A1B2HSZ6"/>
<reference evidence="1 2" key="1">
    <citation type="submission" date="2016-07" db="EMBL/GenBank/DDBJ databases">
        <title>Complete genome sequence of the Lentzea guizhouensis DHS C013.</title>
        <authorList>
            <person name="Cao C."/>
        </authorList>
    </citation>
    <scope>NUCLEOTIDE SEQUENCE [LARGE SCALE GENOMIC DNA]</scope>
    <source>
        <strain evidence="1 2">DHS C013</strain>
    </source>
</reference>
<dbReference type="STRING" id="1586287.BBK82_37555"/>